<dbReference type="Gene3D" id="2.60.130.10">
    <property type="entry name" value="Aromatic compound dioxygenase"/>
    <property type="match status" value="1"/>
</dbReference>
<gene>
    <name evidence="5" type="ORF">IWH25_00045</name>
</gene>
<dbReference type="Pfam" id="PF00775">
    <property type="entry name" value="Dioxygenase_C"/>
    <property type="match status" value="1"/>
</dbReference>
<dbReference type="KEGG" id="ares:IWH25_00045"/>
<dbReference type="InterPro" id="IPR006311">
    <property type="entry name" value="TAT_signal"/>
</dbReference>
<dbReference type="PROSITE" id="PS51318">
    <property type="entry name" value="TAT"/>
    <property type="match status" value="1"/>
</dbReference>
<dbReference type="InterPro" id="IPR015889">
    <property type="entry name" value="Intradiol_dOase_core"/>
</dbReference>
<accession>A0A974SNZ5</accession>
<dbReference type="Proteomes" id="UP000663444">
    <property type="component" value="Chromosome"/>
</dbReference>
<dbReference type="InterPro" id="IPR000627">
    <property type="entry name" value="Intradiol_dOase_C"/>
</dbReference>
<dbReference type="PANTHER" id="PTHR33711">
    <property type="entry name" value="DIOXYGENASE, PUTATIVE (AFU_ORTHOLOGUE AFUA_2G02910)-RELATED"/>
    <property type="match status" value="1"/>
</dbReference>
<evidence type="ECO:0000256" key="1">
    <source>
        <dbReference type="ARBA" id="ARBA00007825"/>
    </source>
</evidence>
<dbReference type="SUPFAM" id="SSF49482">
    <property type="entry name" value="Aromatic compound dioxygenase"/>
    <property type="match status" value="1"/>
</dbReference>
<protein>
    <submittedName>
        <fullName evidence="5">Twin-arginine translocation pathway signal protein</fullName>
    </submittedName>
</protein>
<dbReference type="RefSeq" id="WP_203387323.1">
    <property type="nucleotide sequence ID" value="NZ_CP064781.1"/>
</dbReference>
<proteinExistence type="inferred from homology"/>
<evidence type="ECO:0000259" key="4">
    <source>
        <dbReference type="Pfam" id="PF00775"/>
    </source>
</evidence>
<organism evidence="5 6">
    <name type="scientific">Azospira restricta</name>
    <dbReference type="NCBI Taxonomy" id="404405"/>
    <lineage>
        <taxon>Bacteria</taxon>
        <taxon>Pseudomonadati</taxon>
        <taxon>Pseudomonadota</taxon>
        <taxon>Betaproteobacteria</taxon>
        <taxon>Rhodocyclales</taxon>
        <taxon>Rhodocyclaceae</taxon>
        <taxon>Azospira</taxon>
    </lineage>
</organism>
<dbReference type="GO" id="GO:0016702">
    <property type="term" value="F:oxidoreductase activity, acting on single donors with incorporation of molecular oxygen, incorporation of two atoms of oxygen"/>
    <property type="evidence" value="ECO:0007669"/>
    <property type="project" value="InterPro"/>
</dbReference>
<keyword evidence="6" id="KW-1185">Reference proteome</keyword>
<sequence length="222" mass="24076">MRTPLLPPRSTSTARRKFLLGAAGLAGSTLLADALAGAAACQPTEQDIIGPFYRFGAPFETRIAGADEAGDRLIISGTVYSQDCRTPVANALIEVWQANKEGRYDTNTPGNFTERNAFRLRGMMLTDRQGRYEFETVMPGRYPVPPGLPGLEQFGGITRPAHIHFRVADPLHIPLTTQLYFAGDPFLAGDPFAKRKPGLAIALKSAGPLLRGTFDIVLARGY</sequence>
<evidence type="ECO:0000313" key="5">
    <source>
        <dbReference type="EMBL" id="QRJ63788.1"/>
    </source>
</evidence>
<dbReference type="EMBL" id="CP064781">
    <property type="protein sequence ID" value="QRJ63788.1"/>
    <property type="molecule type" value="Genomic_DNA"/>
</dbReference>
<evidence type="ECO:0000256" key="2">
    <source>
        <dbReference type="ARBA" id="ARBA00022964"/>
    </source>
</evidence>
<dbReference type="GO" id="GO:0008199">
    <property type="term" value="F:ferric iron binding"/>
    <property type="evidence" value="ECO:0007669"/>
    <property type="project" value="InterPro"/>
</dbReference>
<dbReference type="AlphaFoldDB" id="A0A974SNZ5"/>
<dbReference type="PANTHER" id="PTHR33711:SF11">
    <property type="entry name" value="DIOXYGENASE"/>
    <property type="match status" value="1"/>
</dbReference>
<feature type="domain" description="Intradiol ring-cleavage dioxygenases" evidence="4">
    <location>
        <begin position="61"/>
        <end position="201"/>
    </location>
</feature>
<reference evidence="5" key="1">
    <citation type="submission" date="2020-11" db="EMBL/GenBank/DDBJ databases">
        <title>Azospira restricta DSM 18626 genome sequence.</title>
        <authorList>
            <person name="Moe W.M."/>
        </authorList>
    </citation>
    <scope>NUCLEOTIDE SEQUENCE</scope>
    <source>
        <strain evidence="5">DSM 18626</strain>
    </source>
</reference>
<keyword evidence="3" id="KW-0560">Oxidoreductase</keyword>
<evidence type="ECO:0000313" key="6">
    <source>
        <dbReference type="Proteomes" id="UP000663444"/>
    </source>
</evidence>
<evidence type="ECO:0000256" key="3">
    <source>
        <dbReference type="ARBA" id="ARBA00023002"/>
    </source>
</evidence>
<name>A0A974SNZ5_9RHOO</name>
<dbReference type="InterPro" id="IPR050770">
    <property type="entry name" value="Intradiol_RC_Dioxygenase"/>
</dbReference>
<comment type="similarity">
    <text evidence="1">Belongs to the intradiol ring-cleavage dioxygenase family.</text>
</comment>
<keyword evidence="2" id="KW-0223">Dioxygenase</keyword>